<dbReference type="RefSeq" id="WP_141406494.1">
    <property type="nucleotide sequence ID" value="NZ_CP066060.1"/>
</dbReference>
<dbReference type="EMBL" id="VICC01000004">
    <property type="protein sequence ID" value="TQD61746.1"/>
    <property type="molecule type" value="Genomic_DNA"/>
</dbReference>
<name>A0A508BGV1_9ACTO</name>
<dbReference type="AlphaFoldDB" id="A0A508BGV1"/>
<proteinExistence type="predicted"/>
<dbReference type="GeneID" id="64211710"/>
<reference evidence="1 2" key="1">
    <citation type="submission" date="2019-06" db="EMBL/GenBank/DDBJ databases">
        <title>Draft genome sequence of Actinomyces oris CCUG 34288T.</title>
        <authorList>
            <person name="Salva-Serra F."/>
            <person name="Cardew S."/>
            <person name="Moore E."/>
        </authorList>
    </citation>
    <scope>NUCLEOTIDE SEQUENCE [LARGE SCALE GENOMIC DNA]</scope>
    <source>
        <strain evidence="1 2">CCUG 34288</strain>
    </source>
</reference>
<evidence type="ECO:0000313" key="2">
    <source>
        <dbReference type="Proteomes" id="UP000317942"/>
    </source>
</evidence>
<gene>
    <name evidence="1" type="ORF">FK267_04910</name>
</gene>
<dbReference type="Proteomes" id="UP000317942">
    <property type="component" value="Unassembled WGS sequence"/>
</dbReference>
<evidence type="ECO:0000313" key="1">
    <source>
        <dbReference type="EMBL" id="TQD61746.1"/>
    </source>
</evidence>
<organism evidence="1 2">
    <name type="scientific">Actinomyces oris</name>
    <dbReference type="NCBI Taxonomy" id="544580"/>
    <lineage>
        <taxon>Bacteria</taxon>
        <taxon>Bacillati</taxon>
        <taxon>Actinomycetota</taxon>
        <taxon>Actinomycetes</taxon>
        <taxon>Actinomycetales</taxon>
        <taxon>Actinomycetaceae</taxon>
        <taxon>Actinomyces</taxon>
    </lineage>
</organism>
<sequence>MSTFTIETISATEVCPGDTVLAGGVPEKITRVAEIDATANNLLMMGKSTRVRLYSKKDLIAEVPLSTTVCRVIEDVASVQEADIETMIEERKPVVPVHEEALLNLNKALLDPDDDHQGLERAAEELVDSVSEELGLIDEASTVEVPRAVISMLRDNYYRAQHDSDYPTDSLLCAVAVVLGMVKEKAEKTQEAGEA</sequence>
<comment type="caution">
    <text evidence="1">The sequence shown here is derived from an EMBL/GenBank/DDBJ whole genome shotgun (WGS) entry which is preliminary data.</text>
</comment>
<protein>
    <submittedName>
        <fullName evidence="1">Uncharacterized protein</fullName>
    </submittedName>
</protein>
<accession>A0A508BGV1</accession>